<dbReference type="Pfam" id="PF01757">
    <property type="entry name" value="Acyl_transf_3"/>
    <property type="match status" value="1"/>
</dbReference>
<evidence type="ECO:0000313" key="6">
    <source>
        <dbReference type="Proteomes" id="UP001501612"/>
    </source>
</evidence>
<feature type="domain" description="Acyltransferase 3" evidence="3">
    <location>
        <begin position="30"/>
        <end position="371"/>
    </location>
</feature>
<feature type="transmembrane region" description="Helical" evidence="2">
    <location>
        <begin position="32"/>
        <end position="48"/>
    </location>
</feature>
<organism evidence="5 6">
    <name type="scientific">Nocardioides lentus</name>
    <dbReference type="NCBI Taxonomy" id="338077"/>
    <lineage>
        <taxon>Bacteria</taxon>
        <taxon>Bacillati</taxon>
        <taxon>Actinomycetota</taxon>
        <taxon>Actinomycetes</taxon>
        <taxon>Propionibacteriales</taxon>
        <taxon>Nocardioidaceae</taxon>
        <taxon>Nocardioides</taxon>
    </lineage>
</organism>
<dbReference type="EMBL" id="BAAAMY010000007">
    <property type="protein sequence ID" value="GAA1926486.1"/>
    <property type="molecule type" value="Genomic_DNA"/>
</dbReference>
<dbReference type="Proteomes" id="UP001501612">
    <property type="component" value="Unassembled WGS sequence"/>
</dbReference>
<evidence type="ECO:0000256" key="1">
    <source>
        <dbReference type="SAM" id="MobiDB-lite"/>
    </source>
</evidence>
<feature type="transmembrane region" description="Helical" evidence="2">
    <location>
        <begin position="195"/>
        <end position="214"/>
    </location>
</feature>
<proteinExistence type="predicted"/>
<dbReference type="InterPro" id="IPR043968">
    <property type="entry name" value="SGNH"/>
</dbReference>
<evidence type="ECO:0000259" key="4">
    <source>
        <dbReference type="Pfam" id="PF19040"/>
    </source>
</evidence>
<feature type="transmembrane region" description="Helical" evidence="2">
    <location>
        <begin position="258"/>
        <end position="277"/>
    </location>
</feature>
<feature type="transmembrane region" description="Helical" evidence="2">
    <location>
        <begin position="234"/>
        <end position="251"/>
    </location>
</feature>
<dbReference type="GO" id="GO:0016787">
    <property type="term" value="F:hydrolase activity"/>
    <property type="evidence" value="ECO:0007669"/>
    <property type="project" value="UniProtKB-KW"/>
</dbReference>
<sequence length="741" mass="79171">MGASDVRHDGGAARGDSRRPSLPRAQRGDVQGLRALAVLLVIAAHAGLGPFTGGYLGVDVFLVISGFLISRLLFRQVSRTGTLSLRVFYVRRARRILPAATVVIVATVLASLVWLSLVDLQTLLVDAVWAGLFAANLRFAATDTDYFSEGLAPSPLQHYWSLGVEEQFYLVWPLLVLGALLLHQRRHGPRARRSLPRLTVFWMLAAVTGLSLGWSVLVTLVEPEAAYFSTTARIWELGVGAMAALVGPAIADRLTTRARTALGVVGLLGILVPAVAYTTGTSFPGLAALPPVLGTALLLIAGLRLREAPPWPSRTLGIAPLRVVGDWSYSLYLWHWPLLVIPSANLGRDLTLGESLAAVAATFVLAALTYRYVEQPFRAPLAERSREGAPRRLRARLPRGLVLYPTSVAVVVASSLGGWAYLQWASEASDAPAITTTRYGIEPSEAPGEVEPSADAEARALVKASVAAAREGAPVPGDLTPDLLDVRDDIAGVGACDYNDDSLRELCPRGDVGGERTMVVTGDSHARAWIPALDAIAAERGYEAYFLVKPRCPAARVTTTVAGSADPWPACTEFQDWVDEQVAELEPDLTIVSTTAPPKGLWVDDEYVEDTAGVVAEFSDGITERLEDLQPLSATTLVLGDVPQVSLDPAECLSSGDPDLGTCLGTPIERTSLVAEVTREAAWATGTPYLNPESWLCYDGECPAVVGSTVTYRDSGHITTAYSEQLTGALDEALDDKVDLS</sequence>
<protein>
    <submittedName>
        <fullName evidence="5">SGNH hydrolase domain-containing protein</fullName>
    </submittedName>
</protein>
<feature type="transmembrane region" description="Helical" evidence="2">
    <location>
        <begin position="54"/>
        <end position="74"/>
    </location>
</feature>
<feature type="transmembrane region" description="Helical" evidence="2">
    <location>
        <begin position="95"/>
        <end position="117"/>
    </location>
</feature>
<name>A0ABN2PRF3_9ACTN</name>
<dbReference type="PANTHER" id="PTHR23028:SF53">
    <property type="entry name" value="ACYL_TRANSF_3 DOMAIN-CONTAINING PROTEIN"/>
    <property type="match status" value="1"/>
</dbReference>
<keyword evidence="2" id="KW-1133">Transmembrane helix</keyword>
<keyword evidence="2" id="KW-0472">Membrane</keyword>
<evidence type="ECO:0000259" key="3">
    <source>
        <dbReference type="Pfam" id="PF01757"/>
    </source>
</evidence>
<comment type="caution">
    <text evidence="5">The sequence shown here is derived from an EMBL/GenBank/DDBJ whole genome shotgun (WGS) entry which is preliminary data.</text>
</comment>
<dbReference type="InterPro" id="IPR050879">
    <property type="entry name" value="Acyltransferase_3"/>
</dbReference>
<feature type="compositionally biased region" description="Basic and acidic residues" evidence="1">
    <location>
        <begin position="1"/>
        <end position="19"/>
    </location>
</feature>
<keyword evidence="5" id="KW-0378">Hydrolase</keyword>
<feature type="transmembrane region" description="Helical" evidence="2">
    <location>
        <begin position="167"/>
        <end position="183"/>
    </location>
</feature>
<dbReference type="RefSeq" id="WP_344008428.1">
    <property type="nucleotide sequence ID" value="NZ_BAAAMY010000007.1"/>
</dbReference>
<gene>
    <name evidence="5" type="ORF">GCM10009737_30390</name>
</gene>
<evidence type="ECO:0000256" key="2">
    <source>
        <dbReference type="SAM" id="Phobius"/>
    </source>
</evidence>
<reference evidence="5 6" key="1">
    <citation type="journal article" date="2019" name="Int. J. Syst. Evol. Microbiol.">
        <title>The Global Catalogue of Microorganisms (GCM) 10K type strain sequencing project: providing services to taxonomists for standard genome sequencing and annotation.</title>
        <authorList>
            <consortium name="The Broad Institute Genomics Platform"/>
            <consortium name="The Broad Institute Genome Sequencing Center for Infectious Disease"/>
            <person name="Wu L."/>
            <person name="Ma J."/>
        </authorList>
    </citation>
    <scope>NUCLEOTIDE SEQUENCE [LARGE SCALE GENOMIC DNA]</scope>
    <source>
        <strain evidence="5 6">JCM 14046</strain>
    </source>
</reference>
<evidence type="ECO:0000313" key="5">
    <source>
        <dbReference type="EMBL" id="GAA1926486.1"/>
    </source>
</evidence>
<feature type="transmembrane region" description="Helical" evidence="2">
    <location>
        <begin position="283"/>
        <end position="303"/>
    </location>
</feature>
<keyword evidence="2" id="KW-0812">Transmembrane</keyword>
<feature type="domain" description="SGNH" evidence="4">
    <location>
        <begin position="496"/>
        <end position="730"/>
    </location>
</feature>
<feature type="region of interest" description="Disordered" evidence="1">
    <location>
        <begin position="1"/>
        <end position="26"/>
    </location>
</feature>
<dbReference type="Pfam" id="PF19040">
    <property type="entry name" value="SGNH"/>
    <property type="match status" value="1"/>
</dbReference>
<dbReference type="PANTHER" id="PTHR23028">
    <property type="entry name" value="ACETYLTRANSFERASE"/>
    <property type="match status" value="1"/>
</dbReference>
<feature type="transmembrane region" description="Helical" evidence="2">
    <location>
        <begin position="401"/>
        <end position="422"/>
    </location>
</feature>
<accession>A0ABN2PRF3</accession>
<keyword evidence="6" id="KW-1185">Reference proteome</keyword>
<dbReference type="InterPro" id="IPR002656">
    <property type="entry name" value="Acyl_transf_3_dom"/>
</dbReference>